<evidence type="ECO:0000313" key="2">
    <source>
        <dbReference type="Proteomes" id="UP001519460"/>
    </source>
</evidence>
<comment type="caution">
    <text evidence="1">The sequence shown here is derived from an EMBL/GenBank/DDBJ whole genome shotgun (WGS) entry which is preliminary data.</text>
</comment>
<keyword evidence="2" id="KW-1185">Reference proteome</keyword>
<sequence length="102" mass="10762">QKEKPGPPVEVNPGSCVDTGSILLRAVGTCWSGGPHKYPASRIALNAQLFSASGPPLELDNIVWQDPSGCHWTPTANLDVTADQALPITNSKQTGREGLLLC</sequence>
<gene>
    <name evidence="1" type="ORF">BaRGS_00017359</name>
</gene>
<protein>
    <submittedName>
        <fullName evidence="1">Uncharacterized protein</fullName>
    </submittedName>
</protein>
<dbReference type="EMBL" id="JACVVK020000115">
    <property type="protein sequence ID" value="KAK7491381.1"/>
    <property type="molecule type" value="Genomic_DNA"/>
</dbReference>
<dbReference type="AlphaFoldDB" id="A0ABD0KVP7"/>
<dbReference type="Proteomes" id="UP001519460">
    <property type="component" value="Unassembled WGS sequence"/>
</dbReference>
<name>A0ABD0KVP7_9CAEN</name>
<evidence type="ECO:0000313" key="1">
    <source>
        <dbReference type="EMBL" id="KAK7491381.1"/>
    </source>
</evidence>
<proteinExistence type="predicted"/>
<feature type="non-terminal residue" evidence="1">
    <location>
        <position position="1"/>
    </location>
</feature>
<reference evidence="1 2" key="1">
    <citation type="journal article" date="2023" name="Sci. Data">
        <title>Genome assembly of the Korean intertidal mud-creeper Batillaria attramentaria.</title>
        <authorList>
            <person name="Patra A.K."/>
            <person name="Ho P.T."/>
            <person name="Jun S."/>
            <person name="Lee S.J."/>
            <person name="Kim Y."/>
            <person name="Won Y.J."/>
        </authorList>
    </citation>
    <scope>NUCLEOTIDE SEQUENCE [LARGE SCALE GENOMIC DNA]</scope>
    <source>
        <strain evidence="1">Wonlab-2016</strain>
    </source>
</reference>
<organism evidence="1 2">
    <name type="scientific">Batillaria attramentaria</name>
    <dbReference type="NCBI Taxonomy" id="370345"/>
    <lineage>
        <taxon>Eukaryota</taxon>
        <taxon>Metazoa</taxon>
        <taxon>Spiralia</taxon>
        <taxon>Lophotrochozoa</taxon>
        <taxon>Mollusca</taxon>
        <taxon>Gastropoda</taxon>
        <taxon>Caenogastropoda</taxon>
        <taxon>Sorbeoconcha</taxon>
        <taxon>Cerithioidea</taxon>
        <taxon>Batillariidae</taxon>
        <taxon>Batillaria</taxon>
    </lineage>
</organism>
<accession>A0ABD0KVP7</accession>